<evidence type="ECO:0008006" key="4">
    <source>
        <dbReference type="Google" id="ProtNLM"/>
    </source>
</evidence>
<evidence type="ECO:0000313" key="2">
    <source>
        <dbReference type="EMBL" id="MFC5531209.1"/>
    </source>
</evidence>
<comment type="caution">
    <text evidence="2">The sequence shown here is derived from an EMBL/GenBank/DDBJ whole genome shotgun (WGS) entry which is preliminary data.</text>
</comment>
<dbReference type="Proteomes" id="UP001596108">
    <property type="component" value="Unassembled WGS sequence"/>
</dbReference>
<dbReference type="EMBL" id="JBHSNC010000052">
    <property type="protein sequence ID" value="MFC5531209.1"/>
    <property type="molecule type" value="Genomic_DNA"/>
</dbReference>
<proteinExistence type="predicted"/>
<evidence type="ECO:0000256" key="1">
    <source>
        <dbReference type="SAM" id="MobiDB-lite"/>
    </source>
</evidence>
<accession>A0ABW0R1T5</accession>
<feature type="compositionally biased region" description="Polar residues" evidence="1">
    <location>
        <begin position="71"/>
        <end position="80"/>
    </location>
</feature>
<name>A0ABW0R1T5_9BACL</name>
<feature type="compositionally biased region" description="Low complexity" evidence="1">
    <location>
        <begin position="139"/>
        <end position="160"/>
    </location>
</feature>
<organism evidence="2 3">
    <name type="scientific">Cohnella yongneupensis</name>
    <dbReference type="NCBI Taxonomy" id="425006"/>
    <lineage>
        <taxon>Bacteria</taxon>
        <taxon>Bacillati</taxon>
        <taxon>Bacillota</taxon>
        <taxon>Bacilli</taxon>
        <taxon>Bacillales</taxon>
        <taxon>Paenibacillaceae</taxon>
        <taxon>Cohnella</taxon>
    </lineage>
</organism>
<gene>
    <name evidence="2" type="ORF">ACFPQ4_17455</name>
</gene>
<evidence type="ECO:0000313" key="3">
    <source>
        <dbReference type="Proteomes" id="UP001596108"/>
    </source>
</evidence>
<reference evidence="3" key="1">
    <citation type="journal article" date="2019" name="Int. J. Syst. Evol. Microbiol.">
        <title>The Global Catalogue of Microorganisms (GCM) 10K type strain sequencing project: providing services to taxonomists for standard genome sequencing and annotation.</title>
        <authorList>
            <consortium name="The Broad Institute Genomics Platform"/>
            <consortium name="The Broad Institute Genome Sequencing Center for Infectious Disease"/>
            <person name="Wu L."/>
            <person name="Ma J."/>
        </authorList>
    </citation>
    <scope>NUCLEOTIDE SEQUENCE [LARGE SCALE GENOMIC DNA]</scope>
    <source>
        <strain evidence="3">CGMCC 1.18578</strain>
    </source>
</reference>
<keyword evidence="3" id="KW-1185">Reference proteome</keyword>
<feature type="region of interest" description="Disordered" evidence="1">
    <location>
        <begin position="68"/>
        <end position="174"/>
    </location>
</feature>
<dbReference type="RefSeq" id="WP_378113163.1">
    <property type="nucleotide sequence ID" value="NZ_JBHSNC010000052.1"/>
</dbReference>
<sequence>MNRKDRKEFVKALSKHLDVKPKYLGAPSFTYEFDTPNGVYVVDQAGKLTDSNGKEVEVKALISGTLVEGISNPSAPSNPVDTADFDAPADPSESEAPNDSVNLDDPVSPTAPDHPIPQESPEDTDAPYAPFPPDDAVHIEPIASEESAASTTSAEHATPADPEPLLEPAAPSDQSVLPFTDLEVTVDMDDHTGATLRNLANLIYSRQALIAKALGYSGNIIEEPFIAAIHELIFDTNEKVTEKIVEVAYLCPGITFDFDNKKLTFKFFTGELDADKVQAYTHFVALLNQTAKTLKYASSKSKDTDNEKFTFRLFLIRLGMVGEEYKLARKILLSRLEGNSAFRNGVKPEKAVAESVESVGVAEDIS</sequence>
<protein>
    <recommendedName>
        <fullName evidence="4">Virulence-related protein</fullName>
    </recommendedName>
</protein>